<sequence>MSSTPPSDMKSSKFLHSFWQVNRSLMRYVHKTASENDLSIPQYSALMTIAPHKEMTQKELGEILQMPKSTLSQAIDGLVQADWLHRQPVQDNRREMQLMLTEKGAVLFKKVKLQKGSFHQTIDSAIDTLSEKQFEDLLSTLHHIAEFLENETIIKENSQND</sequence>
<reference evidence="5 6" key="1">
    <citation type="submission" date="2019-06" db="EMBL/GenBank/DDBJ databases">
        <title>Psychrobacillus vulpis sp. nov., a new species isolated from feces of a red fox that inhabits in The Tablas de Daimiel Natural Park, Albacete, Spain.</title>
        <authorList>
            <person name="Rodriguez M."/>
            <person name="Reina J.C."/>
            <person name="Bejar V."/>
            <person name="Llamas I."/>
        </authorList>
    </citation>
    <scope>NUCLEOTIDE SEQUENCE [LARGE SCALE GENOMIC DNA]</scope>
    <source>
        <strain evidence="5 6">Z8</strain>
    </source>
</reference>
<keyword evidence="2" id="KW-0238">DNA-binding</keyword>
<dbReference type="PANTHER" id="PTHR42756:SF1">
    <property type="entry name" value="TRANSCRIPTIONAL REPRESSOR OF EMRAB OPERON"/>
    <property type="match status" value="1"/>
</dbReference>
<keyword evidence="1" id="KW-0805">Transcription regulation</keyword>
<dbReference type="PRINTS" id="PR00598">
    <property type="entry name" value="HTHMARR"/>
</dbReference>
<comment type="caution">
    <text evidence="5">The sequence shown here is derived from an EMBL/GenBank/DDBJ whole genome shotgun (WGS) entry which is preliminary data.</text>
</comment>
<dbReference type="Gene3D" id="1.10.10.10">
    <property type="entry name" value="Winged helix-like DNA-binding domain superfamily/Winged helix DNA-binding domain"/>
    <property type="match status" value="1"/>
</dbReference>
<dbReference type="PANTHER" id="PTHR42756">
    <property type="entry name" value="TRANSCRIPTIONAL REGULATOR, MARR"/>
    <property type="match status" value="1"/>
</dbReference>
<dbReference type="GO" id="GO:0003677">
    <property type="term" value="F:DNA binding"/>
    <property type="evidence" value="ECO:0007669"/>
    <property type="project" value="UniProtKB-KW"/>
</dbReference>
<name>A0A544TS64_9BACI</name>
<dbReference type="SUPFAM" id="SSF46785">
    <property type="entry name" value="Winged helix' DNA-binding domain"/>
    <property type="match status" value="1"/>
</dbReference>
<dbReference type="OrthoDB" id="2352979at2"/>
<evidence type="ECO:0000313" key="5">
    <source>
        <dbReference type="EMBL" id="TQR20288.1"/>
    </source>
</evidence>
<evidence type="ECO:0000259" key="4">
    <source>
        <dbReference type="PROSITE" id="PS50995"/>
    </source>
</evidence>
<dbReference type="PROSITE" id="PS50995">
    <property type="entry name" value="HTH_MARR_2"/>
    <property type="match status" value="1"/>
</dbReference>
<evidence type="ECO:0000256" key="2">
    <source>
        <dbReference type="ARBA" id="ARBA00023125"/>
    </source>
</evidence>
<dbReference type="InterPro" id="IPR023187">
    <property type="entry name" value="Tscrpt_reg_MarR-type_CS"/>
</dbReference>
<dbReference type="AlphaFoldDB" id="A0A544TS64"/>
<dbReference type="Pfam" id="PF12802">
    <property type="entry name" value="MarR_2"/>
    <property type="match status" value="1"/>
</dbReference>
<dbReference type="PROSITE" id="PS01117">
    <property type="entry name" value="HTH_MARR_1"/>
    <property type="match status" value="1"/>
</dbReference>
<dbReference type="GO" id="GO:0003700">
    <property type="term" value="F:DNA-binding transcription factor activity"/>
    <property type="evidence" value="ECO:0007669"/>
    <property type="project" value="InterPro"/>
</dbReference>
<dbReference type="InterPro" id="IPR000835">
    <property type="entry name" value="HTH_MarR-typ"/>
</dbReference>
<keyword evidence="3" id="KW-0804">Transcription</keyword>
<protein>
    <submittedName>
        <fullName evidence="5">Winged helix-turn-helix transcriptional regulator</fullName>
    </submittedName>
</protein>
<keyword evidence="6" id="KW-1185">Reference proteome</keyword>
<dbReference type="SMART" id="SM00347">
    <property type="entry name" value="HTH_MARR"/>
    <property type="match status" value="1"/>
</dbReference>
<organism evidence="5 6">
    <name type="scientific">Psychrobacillus vulpis</name>
    <dbReference type="NCBI Taxonomy" id="2325572"/>
    <lineage>
        <taxon>Bacteria</taxon>
        <taxon>Bacillati</taxon>
        <taxon>Bacillota</taxon>
        <taxon>Bacilli</taxon>
        <taxon>Bacillales</taxon>
        <taxon>Bacillaceae</taxon>
        <taxon>Psychrobacillus</taxon>
    </lineage>
</organism>
<dbReference type="InterPro" id="IPR036388">
    <property type="entry name" value="WH-like_DNA-bd_sf"/>
</dbReference>
<dbReference type="EMBL" id="VDGI01000006">
    <property type="protein sequence ID" value="TQR20288.1"/>
    <property type="molecule type" value="Genomic_DNA"/>
</dbReference>
<dbReference type="RefSeq" id="WP_142641984.1">
    <property type="nucleotide sequence ID" value="NZ_VDGI01000006.1"/>
</dbReference>
<dbReference type="InterPro" id="IPR036390">
    <property type="entry name" value="WH_DNA-bd_sf"/>
</dbReference>
<evidence type="ECO:0000256" key="1">
    <source>
        <dbReference type="ARBA" id="ARBA00023015"/>
    </source>
</evidence>
<accession>A0A544TS64</accession>
<feature type="domain" description="HTH marR-type" evidence="4">
    <location>
        <begin position="11"/>
        <end position="146"/>
    </location>
</feature>
<evidence type="ECO:0000256" key="3">
    <source>
        <dbReference type="ARBA" id="ARBA00023163"/>
    </source>
</evidence>
<dbReference type="Proteomes" id="UP000316626">
    <property type="component" value="Unassembled WGS sequence"/>
</dbReference>
<evidence type="ECO:0000313" key="6">
    <source>
        <dbReference type="Proteomes" id="UP000316626"/>
    </source>
</evidence>
<proteinExistence type="predicted"/>
<gene>
    <name evidence="5" type="ORF">FG384_07545</name>
</gene>